<feature type="region of interest" description="Disordered" evidence="2">
    <location>
        <begin position="653"/>
        <end position="725"/>
    </location>
</feature>
<feature type="compositionally biased region" description="Basic and acidic residues" evidence="2">
    <location>
        <begin position="68"/>
        <end position="89"/>
    </location>
</feature>
<proteinExistence type="predicted"/>
<protein>
    <submittedName>
        <fullName evidence="3">Uncharacterized protein</fullName>
    </submittedName>
</protein>
<evidence type="ECO:0000256" key="1">
    <source>
        <dbReference type="SAM" id="Coils"/>
    </source>
</evidence>
<feature type="compositionally biased region" description="Basic and acidic residues" evidence="2">
    <location>
        <begin position="680"/>
        <end position="694"/>
    </location>
</feature>
<feature type="region of interest" description="Disordered" evidence="2">
    <location>
        <begin position="1"/>
        <end position="136"/>
    </location>
</feature>
<dbReference type="Proteomes" id="UP000703269">
    <property type="component" value="Unassembled WGS sequence"/>
</dbReference>
<feature type="compositionally biased region" description="Basic and acidic residues" evidence="2">
    <location>
        <begin position="263"/>
        <end position="274"/>
    </location>
</feature>
<evidence type="ECO:0000256" key="2">
    <source>
        <dbReference type="SAM" id="MobiDB-lite"/>
    </source>
</evidence>
<keyword evidence="4" id="KW-1185">Reference proteome</keyword>
<organism evidence="3 4">
    <name type="scientific">Phanerochaete sordida</name>
    <dbReference type="NCBI Taxonomy" id="48140"/>
    <lineage>
        <taxon>Eukaryota</taxon>
        <taxon>Fungi</taxon>
        <taxon>Dikarya</taxon>
        <taxon>Basidiomycota</taxon>
        <taxon>Agaricomycotina</taxon>
        <taxon>Agaricomycetes</taxon>
        <taxon>Polyporales</taxon>
        <taxon>Phanerochaetaceae</taxon>
        <taxon>Phanerochaete</taxon>
    </lineage>
</organism>
<feature type="region of interest" description="Disordered" evidence="2">
    <location>
        <begin position="247"/>
        <end position="387"/>
    </location>
</feature>
<dbReference type="SUPFAM" id="SSF50630">
    <property type="entry name" value="Acid proteases"/>
    <property type="match status" value="1"/>
</dbReference>
<comment type="caution">
    <text evidence="3">The sequence shown here is derived from an EMBL/GenBank/DDBJ whole genome shotgun (WGS) entry which is preliminary data.</text>
</comment>
<dbReference type="Gene3D" id="2.40.70.10">
    <property type="entry name" value="Acid Proteases"/>
    <property type="match status" value="1"/>
</dbReference>
<feature type="compositionally biased region" description="Basic and acidic residues" evidence="2">
    <location>
        <begin position="297"/>
        <end position="314"/>
    </location>
</feature>
<feature type="coiled-coil region" evidence="1">
    <location>
        <begin position="166"/>
        <end position="200"/>
    </location>
</feature>
<gene>
    <name evidence="3" type="ORF">PsYK624_081890</name>
</gene>
<keyword evidence="1" id="KW-0175">Coiled coil</keyword>
<feature type="region of interest" description="Disordered" evidence="2">
    <location>
        <begin position="864"/>
        <end position="910"/>
    </location>
</feature>
<dbReference type="InterPro" id="IPR021109">
    <property type="entry name" value="Peptidase_aspartic_dom_sf"/>
</dbReference>
<feature type="region of interest" description="Disordered" evidence="2">
    <location>
        <begin position="1322"/>
        <end position="1358"/>
    </location>
</feature>
<dbReference type="CDD" id="cd00303">
    <property type="entry name" value="retropepsin_like"/>
    <property type="match status" value="1"/>
</dbReference>
<accession>A0A9P3LE07</accession>
<evidence type="ECO:0000313" key="4">
    <source>
        <dbReference type="Proteomes" id="UP000703269"/>
    </source>
</evidence>
<dbReference type="OrthoDB" id="3206744at2759"/>
<name>A0A9P3LE07_9APHY</name>
<feature type="compositionally biased region" description="Basic and acidic residues" evidence="2">
    <location>
        <begin position="111"/>
        <end position="130"/>
    </location>
</feature>
<feature type="compositionally biased region" description="Low complexity" evidence="2">
    <location>
        <begin position="658"/>
        <end position="676"/>
    </location>
</feature>
<sequence>MSSQNSSKLPRTSSQRTTGNGNAEAPTDATATKPSHGRNKSVERQHVSPGAAGGAQDRASIPGNDDQNVEHAREAKTAHPSTTRDKQHSTADNPLAHGMPGAPRGTSGDAMPEKDRVGEDQNRGKGKTTEVPEQTMDEIIKRFDHNVALVFEGFDTVAESIEETRKKAVAREAKNSSDLLAKLKAQREALIGIVDETRAEIGKVAKGKYVTSDLPGMTAARGSTKTSEEREDALRAELRKRSRRVTIEEVTDEEADVGHPSLPRRETTRTERPQRGRQATVEDASDDEADAGTPPLPRRDAPPHLHGPTHDERLRKSHVRTSLDQPVVVPPGLSRSMPSSDARVAEEGGYDNSRAWARPANRTSRREDDEPQSISQYLAREDVSQPREVVLTAPGHATPRGDASTGQYLPYTTSALRSAYGVTATAASAAASNPFAVDPSLEPLLKRMTDHLEHMVGEARSGTALKTGAKASLPEAYDGRNDHDAFNTWINGLASYLRMYYLCGPDYDEDRMLHAGNALSGEAREWWTEKVLGPHYRREYSWTFIDAVRALYIRFVREGSSRKAAHRFQHTTYSKQKGGANGLLNRLEKYAARMVVRPDEYTMARRFYDSLPSELAATVTKIHQVRPENSNAATLLFWAQKIEDDEDYIARRERDSTRSAPTASATARGSAPRAGPSGNGRRDDRAPRRDRPTDSRPSAAPARPRDNARVSTAARDQGQARPRDASRIQCYKCKGFGHYSGDSSCPLFVKPSLRRMEADEEAEDHPIDGEIQDHTPVTDDQAHLMVLRTDDDYPAPDCESGSEYLGAGSQYDSDLSYERASDFDTESTSSDDERVYAIRVVSEDLPALVPLTRAAVATLPDAGPAVSAGGTGDPDDLPSLHTVSDSSVEDDDVGARSEYSASDYSDRAVPPVDDAAEHTVEVSEGAAPVTVTPDDDGSDTALPVVTDGARLYAALASMYAELSAGELVDRVRTIIEGYHQEAVSLLEENGRLNRLLDEACARADELRAELAAASGGVLGYRPTPPTASPSAHSQLSNLRTELAHRAMEAARQATTISALRAEMLLLERAFRHDVDFATIQQVSRNVARRDALRQRLEDLGGAVVGADPAADLPLSPFDNDLAHVNARIRALTGFDFADDEGVTGPLDPIGAMLPESLDTATPRAPLHDVTNARMFAMREDDPRVYRTAMRTTGSAQQRPPSAAKCMTIHVTINGLKALALIDTGSTINCVSPDFARVAKIPVFELTNPVGLQLGCVGSRSRINYGTRALVDVGGRREETYFDIVNVDHYDVILGIPYMIATGLLVDFARYAIRMGGSVIPALRGEGPSNNDSQRRRGQSVPPKASTTQAVRHTRSASA</sequence>
<feature type="compositionally biased region" description="Polar residues" evidence="2">
    <location>
        <begin position="1"/>
        <end position="21"/>
    </location>
</feature>
<evidence type="ECO:0000313" key="3">
    <source>
        <dbReference type="EMBL" id="GJE92036.1"/>
    </source>
</evidence>
<dbReference type="EMBL" id="BPQB01000024">
    <property type="protein sequence ID" value="GJE92036.1"/>
    <property type="molecule type" value="Genomic_DNA"/>
</dbReference>
<reference evidence="3 4" key="1">
    <citation type="submission" date="2021-08" db="EMBL/GenBank/DDBJ databases">
        <title>Draft Genome Sequence of Phanerochaete sordida strain YK-624.</title>
        <authorList>
            <person name="Mori T."/>
            <person name="Dohra H."/>
            <person name="Suzuki T."/>
            <person name="Kawagishi H."/>
            <person name="Hirai H."/>
        </authorList>
    </citation>
    <scope>NUCLEOTIDE SEQUENCE [LARGE SCALE GENOMIC DNA]</scope>
    <source>
        <strain evidence="3 4">YK-624</strain>
    </source>
</reference>